<proteinExistence type="predicted"/>
<protein>
    <submittedName>
        <fullName evidence="2">M48 family metallopeptidase</fullName>
    </submittedName>
</protein>
<dbReference type="Proteomes" id="UP001595999">
    <property type="component" value="Unassembled WGS sequence"/>
</dbReference>
<evidence type="ECO:0000313" key="3">
    <source>
        <dbReference type="Proteomes" id="UP001595999"/>
    </source>
</evidence>
<name>A0ABV8ZM65_9NEIS</name>
<dbReference type="InterPro" id="IPR002725">
    <property type="entry name" value="YgjP-like_metallopeptidase"/>
</dbReference>
<dbReference type="EMBL" id="JBHSEK010000002">
    <property type="protein sequence ID" value="MFC4488797.1"/>
    <property type="molecule type" value="Genomic_DNA"/>
</dbReference>
<dbReference type="PANTHER" id="PTHR30399">
    <property type="entry name" value="UNCHARACTERIZED PROTEIN YGJP"/>
    <property type="match status" value="1"/>
</dbReference>
<reference evidence="3" key="1">
    <citation type="journal article" date="2019" name="Int. J. Syst. Evol. Microbiol.">
        <title>The Global Catalogue of Microorganisms (GCM) 10K type strain sequencing project: providing services to taxonomists for standard genome sequencing and annotation.</title>
        <authorList>
            <consortium name="The Broad Institute Genomics Platform"/>
            <consortium name="The Broad Institute Genome Sequencing Center for Infectious Disease"/>
            <person name="Wu L."/>
            <person name="Ma J."/>
        </authorList>
    </citation>
    <scope>NUCLEOTIDE SEQUENCE [LARGE SCALE GENOMIC DNA]</scope>
    <source>
        <strain evidence="3">CGMCC 4.7608</strain>
    </source>
</reference>
<dbReference type="InterPro" id="IPR053136">
    <property type="entry name" value="UTP_pyrophosphatase-like"/>
</dbReference>
<gene>
    <name evidence="2" type="ORF">ACFO0R_04130</name>
</gene>
<dbReference type="RefSeq" id="WP_231463317.1">
    <property type="nucleotide sequence ID" value="NZ_JAJOHW010000097.1"/>
</dbReference>
<dbReference type="Gene3D" id="3.30.2010.10">
    <property type="entry name" value="Metalloproteases ('zincins'), catalytic domain"/>
    <property type="match status" value="1"/>
</dbReference>
<evidence type="ECO:0000313" key="2">
    <source>
        <dbReference type="EMBL" id="MFC4488797.1"/>
    </source>
</evidence>
<evidence type="ECO:0000259" key="1">
    <source>
        <dbReference type="Pfam" id="PF01863"/>
    </source>
</evidence>
<sequence>MKSASVWLRLPLPDGEVDVVLTRRPRKSVGIRVSAGRVELVAHPAVSAARLREVLFERRDWIAGHVARQKLARQQAADLSQLRWQGEAMPIVLTAGARRSARLLPEGLLVTGIAEGDAAGLKQVVCRFFQREAALRFPSRLAELARACRRQPSGLQLSSARTRWGSCTAAGVIRLNWRLLQAPPVVLDYVIAHELAHLEHMNHSPAFWAETARLYPDWQTARRWLKQHGAELFHFD</sequence>
<organism evidence="2 3">
    <name type="scientific">Chromobacterium aquaticum</name>
    <dbReference type="NCBI Taxonomy" id="467180"/>
    <lineage>
        <taxon>Bacteria</taxon>
        <taxon>Pseudomonadati</taxon>
        <taxon>Pseudomonadota</taxon>
        <taxon>Betaproteobacteria</taxon>
        <taxon>Neisseriales</taxon>
        <taxon>Chromobacteriaceae</taxon>
        <taxon>Chromobacterium</taxon>
    </lineage>
</organism>
<accession>A0ABV8ZM65</accession>
<feature type="domain" description="YgjP-like metallopeptidase" evidence="1">
    <location>
        <begin position="27"/>
        <end position="228"/>
    </location>
</feature>
<dbReference type="CDD" id="cd07344">
    <property type="entry name" value="M48_yhfN_like"/>
    <property type="match status" value="1"/>
</dbReference>
<dbReference type="Pfam" id="PF01863">
    <property type="entry name" value="YgjP-like"/>
    <property type="match status" value="1"/>
</dbReference>
<dbReference type="PANTHER" id="PTHR30399:SF1">
    <property type="entry name" value="UTP PYROPHOSPHATASE"/>
    <property type="match status" value="1"/>
</dbReference>
<keyword evidence="3" id="KW-1185">Reference proteome</keyword>
<comment type="caution">
    <text evidence="2">The sequence shown here is derived from an EMBL/GenBank/DDBJ whole genome shotgun (WGS) entry which is preliminary data.</text>
</comment>